<gene>
    <name evidence="1" type="ORF">CKAH01_16287</name>
</gene>
<reference evidence="1" key="1">
    <citation type="submission" date="2023-02" db="EMBL/GenBank/DDBJ databases">
        <title>Colletotrichum kahawae CIFC_Que2 genome sequencing and assembly.</title>
        <authorList>
            <person name="Baroncelli R."/>
        </authorList>
    </citation>
    <scope>NUCLEOTIDE SEQUENCE</scope>
    <source>
        <strain evidence="1">CIFC_Que2</strain>
    </source>
</reference>
<sequence>MLSIFTDADGKVQAIALLASAHTPILVWDDKAATASVILNYHRQSWNHLYSRALQNFTGSPIILRYGLLTTSERKTKYEELRSSLRAVWDTVRKQQHNALNELLSIWLEKHGPAVIEDAKAQIAAIDYDAEMERTEEIVAAVRLKAMISAPSTIPCAHLDW</sequence>
<protein>
    <submittedName>
        <fullName evidence="1">Uncharacterized protein</fullName>
    </submittedName>
</protein>
<dbReference type="EMBL" id="VYYT01000159">
    <property type="protein sequence ID" value="KAK2761515.1"/>
    <property type="molecule type" value="Genomic_DNA"/>
</dbReference>
<keyword evidence="2" id="KW-1185">Reference proteome</keyword>
<evidence type="ECO:0000313" key="2">
    <source>
        <dbReference type="Proteomes" id="UP001281614"/>
    </source>
</evidence>
<comment type="caution">
    <text evidence="1">The sequence shown here is derived from an EMBL/GenBank/DDBJ whole genome shotgun (WGS) entry which is preliminary data.</text>
</comment>
<evidence type="ECO:0000313" key="1">
    <source>
        <dbReference type="EMBL" id="KAK2761515.1"/>
    </source>
</evidence>
<proteinExistence type="predicted"/>
<dbReference type="AlphaFoldDB" id="A0AAD9YGL9"/>
<dbReference type="Proteomes" id="UP001281614">
    <property type="component" value="Unassembled WGS sequence"/>
</dbReference>
<accession>A0AAD9YGL9</accession>
<name>A0AAD9YGL9_COLKA</name>
<organism evidence="1 2">
    <name type="scientific">Colletotrichum kahawae</name>
    <name type="common">Coffee berry disease fungus</name>
    <dbReference type="NCBI Taxonomy" id="34407"/>
    <lineage>
        <taxon>Eukaryota</taxon>
        <taxon>Fungi</taxon>
        <taxon>Dikarya</taxon>
        <taxon>Ascomycota</taxon>
        <taxon>Pezizomycotina</taxon>
        <taxon>Sordariomycetes</taxon>
        <taxon>Hypocreomycetidae</taxon>
        <taxon>Glomerellales</taxon>
        <taxon>Glomerellaceae</taxon>
        <taxon>Colletotrichum</taxon>
        <taxon>Colletotrichum gloeosporioides species complex</taxon>
    </lineage>
</organism>